<accession>A0A918C1M9</accession>
<keyword evidence="3" id="KW-1185">Reference proteome</keyword>
<evidence type="ECO:0000256" key="1">
    <source>
        <dbReference type="SAM" id="Coils"/>
    </source>
</evidence>
<gene>
    <name evidence="2" type="ORF">GCM10008957_11090</name>
</gene>
<organism evidence="2 3">
    <name type="scientific">Deinococcus ruber</name>
    <dbReference type="NCBI Taxonomy" id="1848197"/>
    <lineage>
        <taxon>Bacteria</taxon>
        <taxon>Thermotogati</taxon>
        <taxon>Deinococcota</taxon>
        <taxon>Deinococci</taxon>
        <taxon>Deinococcales</taxon>
        <taxon>Deinococcaceae</taxon>
        <taxon>Deinococcus</taxon>
    </lineage>
</organism>
<evidence type="ECO:0000313" key="2">
    <source>
        <dbReference type="EMBL" id="GGR00147.1"/>
    </source>
</evidence>
<proteinExistence type="predicted"/>
<comment type="caution">
    <text evidence="2">The sequence shown here is derived from an EMBL/GenBank/DDBJ whole genome shotgun (WGS) entry which is preliminary data.</text>
</comment>
<dbReference type="AlphaFoldDB" id="A0A918C1M9"/>
<name>A0A918C1M9_9DEIO</name>
<dbReference type="RefSeq" id="WP_189088530.1">
    <property type="nucleotide sequence ID" value="NZ_BMQL01000004.1"/>
</dbReference>
<keyword evidence="1" id="KW-0175">Coiled coil</keyword>
<dbReference type="Proteomes" id="UP000603865">
    <property type="component" value="Unassembled WGS sequence"/>
</dbReference>
<reference evidence="2" key="2">
    <citation type="submission" date="2020-09" db="EMBL/GenBank/DDBJ databases">
        <authorList>
            <person name="Sun Q."/>
            <person name="Ohkuma M."/>
        </authorList>
    </citation>
    <scope>NUCLEOTIDE SEQUENCE</scope>
    <source>
        <strain evidence="2">JCM 31311</strain>
    </source>
</reference>
<reference evidence="2" key="1">
    <citation type="journal article" date="2014" name="Int. J. Syst. Evol. Microbiol.">
        <title>Complete genome sequence of Corynebacterium casei LMG S-19264T (=DSM 44701T), isolated from a smear-ripened cheese.</title>
        <authorList>
            <consortium name="US DOE Joint Genome Institute (JGI-PGF)"/>
            <person name="Walter F."/>
            <person name="Albersmeier A."/>
            <person name="Kalinowski J."/>
            <person name="Ruckert C."/>
        </authorList>
    </citation>
    <scope>NUCLEOTIDE SEQUENCE</scope>
    <source>
        <strain evidence="2">JCM 31311</strain>
    </source>
</reference>
<feature type="coiled-coil region" evidence="1">
    <location>
        <begin position="61"/>
        <end position="88"/>
    </location>
</feature>
<dbReference type="EMBL" id="BMQL01000004">
    <property type="protein sequence ID" value="GGR00147.1"/>
    <property type="molecule type" value="Genomic_DNA"/>
</dbReference>
<evidence type="ECO:0000313" key="3">
    <source>
        <dbReference type="Proteomes" id="UP000603865"/>
    </source>
</evidence>
<sequence>MSVLTSKPVQDVPADMLTALLDQAYGKLSNDPMTIDAGLVSALCRDLEVARSGVDIANRLTELYRDERDKLVDKNEDLQRRVAAANTAVAAWDDVIRQCRADKAELEALRGLTVRQADVLEAVRQLAQGWNAKINSGIPQDDAWLALSMAAVELNHVLVGEA</sequence>
<protein>
    <submittedName>
        <fullName evidence="2">Uncharacterized protein</fullName>
    </submittedName>
</protein>